<feature type="compositionally biased region" description="Low complexity" evidence="1">
    <location>
        <begin position="1086"/>
        <end position="1110"/>
    </location>
</feature>
<feature type="compositionally biased region" description="Polar residues" evidence="1">
    <location>
        <begin position="190"/>
        <end position="201"/>
    </location>
</feature>
<dbReference type="EMBL" id="MABQ02000006">
    <property type="protein sequence ID" value="PCD33122.1"/>
    <property type="molecule type" value="Genomic_DNA"/>
</dbReference>
<feature type="compositionally biased region" description="Polar residues" evidence="1">
    <location>
        <begin position="703"/>
        <end position="714"/>
    </location>
</feature>
<feature type="compositionally biased region" description="Basic and acidic residues" evidence="1">
    <location>
        <begin position="836"/>
        <end position="848"/>
    </location>
</feature>
<feature type="compositionally biased region" description="Polar residues" evidence="1">
    <location>
        <begin position="651"/>
        <end position="660"/>
    </location>
</feature>
<feature type="compositionally biased region" description="Basic and acidic residues" evidence="1">
    <location>
        <begin position="381"/>
        <end position="391"/>
    </location>
</feature>
<feature type="compositionally biased region" description="Polar residues" evidence="1">
    <location>
        <begin position="1111"/>
        <end position="1123"/>
    </location>
</feature>
<feature type="compositionally biased region" description="Polar residues" evidence="1">
    <location>
        <begin position="730"/>
        <end position="742"/>
    </location>
</feature>
<evidence type="ECO:0000313" key="3">
    <source>
        <dbReference type="Proteomes" id="UP000219602"/>
    </source>
</evidence>
<proteinExistence type="predicted"/>
<feature type="region of interest" description="Disordered" evidence="1">
    <location>
        <begin position="1"/>
        <end position="163"/>
    </location>
</feature>
<comment type="caution">
    <text evidence="2">The sequence shown here is derived from an EMBL/GenBank/DDBJ whole genome shotgun (WGS) entry which is preliminary data.</text>
</comment>
<feature type="region of interest" description="Disordered" evidence="1">
    <location>
        <begin position="177"/>
        <end position="216"/>
    </location>
</feature>
<feature type="compositionally biased region" description="Basic and acidic residues" evidence="1">
    <location>
        <begin position="73"/>
        <end position="83"/>
    </location>
</feature>
<feature type="compositionally biased region" description="Acidic residues" evidence="1">
    <location>
        <begin position="760"/>
        <end position="769"/>
    </location>
</feature>
<sequence>MALSSQPLTRETANPNAATAAASAFLRRESTPSLSSAAAAAALKARPTTPTNVSQVQSKRVARRSASVSSTGSRDRRSRELHRSPSASSMTERTFRSPSPSPARLAAPQAQDVPPVPKIPQHEHNKTNPKSSTHKRATSLQTQHFQTASQKMKNGQAQGSWFGAAAGNDLSNVRRAPVADKRASADLRPSSPNSINFSYPRSMTEPPSPSSNAMVYDPHSRRMVPQAQLLMIDQTVRDASEKPVRKQKHAGPRTGTHLSKGTVGRLKGTAVEPASPPPKAVASPQSPSDTYEQESGVETPRHPNQAIVSPPAVTKSEASVRKRPSVVHEDPELEEEEQREAAQPAPTDEHPMDGVNAIPVKSTSPPQQLPEATPIPGPSETVRRSRVHSESPARSPARTTHFAPKTDQLLVRHEPPPRSLSPRKSALKYSSPRDASPSEDGSDASAAWSGMAGREETELSRKKSVRVSFDDGNTAVIGESIPSPDTDSQIASPQSRMSWHSIIGRNKRDSVTLDEDETMTPRPALPSFGSIREKKVREPEERPLVRPMERSASPPATDSLPSESNHKAPAQDLAQSSDLAIGYREPLPPVVTSVDGQGYISNSDLSSDDESESGVVSKSQASAEPVSETQTTISNPGSPSESSSAKSSPSDNIPTISIIQPSPRIPDENQAESPQDFFDVPGGFPAGPTNASSEKAISEDTKVSSSEPRPSQSPKGADQPAPIATRRSFDSTSAVSSNSQMHDIQEESEESEGSSIYSDAYEDLSDMDGDGFLSLDAVVDGPVESAFSQKVFEKAIAKSKETDVSQQSTHTKAPSQKPLQTPSDWETAKAYWRSLSPKDRRQLEKEAMEESDEEDIPAEAARRSKPKTKAQAKQKQKLVEEPVQEPLETSEDAPVSEKLRNPTRVYQIQPGTSWPRDEVTEKAKQTGGAKLRKSMRANEATTVSYPEPVQTGGMRKSMRSGAAPSSPQNLHDGHLRKSLRQEPETTTGVAMRKSLRTNGSATNGHNTAPTQRNGGRPTSYQPVTTSEAVKSQRRAHSEDRGPAMRSTAKPTLTRRGSDSSESSFRRAKAGGGEGFGFRKTMRGSTREPAAAAPPTESARGSSRFSLRSLSPTGSAFRRNSNTSSPPPVMMGGRMRQSLRTESSDAGSSRMRVSGFGRSSKGKKSKSGSRFDDSSDEDEGRPAFRSRFVDSSDEDTPSPLPRQKRVPKTMRSSASNNAAAAAMGVPPARAGVQDSPDLPDSDDEEEQPRENLASNGTAITVPRATLNRSGSGRDAIAPQANSVEITGGRPGHKRRGSFMSSILRRKKDPADKISRSTSESASRRDTHLERGPERLAFIRSNSESRAHSSRLHKRGANWPLQDHQNTHEEEDQFDDGSQNTYVVDEEKRPSTAGGLGPSPSSPTTKTGFLKRRSTSHSQIGAANHSVSASIDGSEVGTPKKKKFGTLRRMFKLDD</sequence>
<feature type="compositionally biased region" description="Basic residues" evidence="1">
    <location>
        <begin position="863"/>
        <end position="876"/>
    </location>
</feature>
<dbReference type="STRING" id="327505.A0A2H3H8M0"/>
<feature type="compositionally biased region" description="Low complexity" evidence="1">
    <location>
        <begin position="634"/>
        <end position="650"/>
    </location>
</feature>
<reference evidence="2 3" key="1">
    <citation type="journal article" date="2016" name="Environ. Microbiol.">
        <title>Effector profiles distinguish formae speciales of Fusarium oxysporum.</title>
        <authorList>
            <person name="van Dam P."/>
            <person name="Fokkens L."/>
            <person name="Schmidt S.M."/>
            <person name="Linmans J.H."/>
            <person name="Kistler H.C."/>
            <person name="Ma L.J."/>
            <person name="Rep M."/>
        </authorList>
    </citation>
    <scope>NUCLEOTIDE SEQUENCE [LARGE SCALE GENOMIC DNA]</scope>
    <source>
        <strain evidence="2 3">Forc016</strain>
    </source>
</reference>
<feature type="compositionally biased region" description="Polar residues" evidence="1">
    <location>
        <begin position="138"/>
        <end position="159"/>
    </location>
</feature>
<feature type="compositionally biased region" description="Basic and acidic residues" evidence="1">
    <location>
        <begin position="915"/>
        <end position="924"/>
    </location>
</feature>
<feature type="compositionally biased region" description="Basic and acidic residues" evidence="1">
    <location>
        <begin position="971"/>
        <end position="983"/>
    </location>
</feature>
<feature type="compositionally biased region" description="Polar residues" evidence="1">
    <location>
        <begin position="1"/>
        <end position="11"/>
    </location>
</feature>
<feature type="compositionally biased region" description="Low complexity" evidence="1">
    <location>
        <begin position="96"/>
        <end position="113"/>
    </location>
</feature>
<feature type="compositionally biased region" description="Basic and acidic residues" evidence="1">
    <location>
        <begin position="1320"/>
        <end position="1332"/>
    </location>
</feature>
<feature type="compositionally biased region" description="Polar residues" evidence="1">
    <location>
        <begin position="996"/>
        <end position="1029"/>
    </location>
</feature>
<feature type="compositionally biased region" description="Polar residues" evidence="1">
    <location>
        <begin position="554"/>
        <end position="563"/>
    </location>
</feature>
<feature type="compositionally biased region" description="Polar residues" evidence="1">
    <location>
        <begin position="1137"/>
        <end position="1146"/>
    </location>
</feature>
<organism evidence="2 3">
    <name type="scientific">Fusarium oxysporum f. sp. radicis-cucumerinum</name>
    <dbReference type="NCBI Taxonomy" id="327505"/>
    <lineage>
        <taxon>Eukaryota</taxon>
        <taxon>Fungi</taxon>
        <taxon>Dikarya</taxon>
        <taxon>Ascomycota</taxon>
        <taxon>Pezizomycotina</taxon>
        <taxon>Sordariomycetes</taxon>
        <taxon>Hypocreomycetidae</taxon>
        <taxon>Hypocreales</taxon>
        <taxon>Nectriaceae</taxon>
        <taxon>Fusarium</taxon>
        <taxon>Fusarium oxysporum species complex</taxon>
    </lineage>
</organism>
<feature type="region of interest" description="Disordered" evidence="1">
    <location>
        <begin position="238"/>
        <end position="775"/>
    </location>
</feature>
<name>A0A2H3H8M0_FUSOX</name>
<feature type="region of interest" description="Disordered" evidence="1">
    <location>
        <begin position="798"/>
        <end position="1438"/>
    </location>
</feature>
<reference evidence="2 3" key="2">
    <citation type="journal article" date="2017" name="Sci. Rep.">
        <title>A mobile pathogenicity chromosome in Fusarium oxysporum for infection of multiple cucurbit species.</title>
        <authorList>
            <person name="van Dam P."/>
            <person name="Fokkens L."/>
            <person name="Ayukawa Y."/>
            <person name="van der Gragt M."/>
            <person name="Ter Horst A."/>
            <person name="Brankovics B."/>
            <person name="Houterman P.M."/>
            <person name="Arie T."/>
            <person name="Rep M."/>
        </authorList>
    </citation>
    <scope>NUCLEOTIDE SEQUENCE [LARGE SCALE GENOMIC DNA]</scope>
    <source>
        <strain evidence="2 3">Forc016</strain>
    </source>
</reference>
<protein>
    <submittedName>
        <fullName evidence="2">Uncharacterized protein</fullName>
    </submittedName>
</protein>
<feature type="compositionally biased region" description="Polar residues" evidence="1">
    <location>
        <begin position="483"/>
        <end position="498"/>
    </location>
</feature>
<feature type="compositionally biased region" description="Low complexity" evidence="1">
    <location>
        <begin position="1209"/>
        <end position="1235"/>
    </location>
</feature>
<feature type="compositionally biased region" description="Low complexity" evidence="1">
    <location>
        <begin position="12"/>
        <end position="24"/>
    </location>
</feature>
<dbReference type="Proteomes" id="UP000219602">
    <property type="component" value="Chromosome 8"/>
</dbReference>
<feature type="compositionally biased region" description="Acidic residues" evidence="1">
    <location>
        <begin position="1236"/>
        <end position="1246"/>
    </location>
</feature>
<accession>A0A2H3H8M0</accession>
<gene>
    <name evidence="2" type="ORF">AU210_009357</name>
</gene>
<feature type="compositionally biased region" description="Polar residues" evidence="1">
    <location>
        <begin position="1414"/>
        <end position="1429"/>
    </location>
</feature>
<feature type="compositionally biased region" description="Low complexity" evidence="1">
    <location>
        <begin position="31"/>
        <end position="51"/>
    </location>
</feature>
<feature type="compositionally biased region" description="Basic and acidic residues" evidence="1">
    <location>
        <begin position="531"/>
        <end position="549"/>
    </location>
</feature>
<evidence type="ECO:0000313" key="2">
    <source>
        <dbReference type="EMBL" id="PCD33122.1"/>
    </source>
</evidence>
<evidence type="ECO:0000256" key="1">
    <source>
        <dbReference type="SAM" id="MobiDB-lite"/>
    </source>
</evidence>
<feature type="compositionally biased region" description="Polar residues" evidence="1">
    <location>
        <begin position="804"/>
        <end position="824"/>
    </location>
</feature>